<dbReference type="Proteomes" id="UP000193467">
    <property type="component" value="Unassembled WGS sequence"/>
</dbReference>
<keyword evidence="1" id="KW-1133">Transmembrane helix</keyword>
<keyword evidence="1" id="KW-0812">Transmembrane</keyword>
<proteinExistence type="predicted"/>
<dbReference type="OrthoDB" id="2520859at2759"/>
<evidence type="ECO:0000256" key="1">
    <source>
        <dbReference type="SAM" id="Phobius"/>
    </source>
</evidence>
<dbReference type="AlphaFoldDB" id="A0A1Y2D4U1"/>
<comment type="caution">
    <text evidence="2">The sequence shown here is derived from an EMBL/GenBank/DDBJ whole genome shotgun (WGS) entry which is preliminary data.</text>
</comment>
<keyword evidence="1" id="KW-0472">Membrane</keyword>
<organism evidence="2 3">
    <name type="scientific">Leucosporidium creatinivorum</name>
    <dbReference type="NCBI Taxonomy" id="106004"/>
    <lineage>
        <taxon>Eukaryota</taxon>
        <taxon>Fungi</taxon>
        <taxon>Dikarya</taxon>
        <taxon>Basidiomycota</taxon>
        <taxon>Pucciniomycotina</taxon>
        <taxon>Microbotryomycetes</taxon>
        <taxon>Leucosporidiales</taxon>
        <taxon>Leucosporidium</taxon>
    </lineage>
</organism>
<dbReference type="EMBL" id="MCGR01000099">
    <property type="protein sequence ID" value="ORY54260.1"/>
    <property type="molecule type" value="Genomic_DNA"/>
</dbReference>
<dbReference type="InParanoid" id="A0A1Y2D4U1"/>
<sequence>MAHSFFSDPFAHLHDDVFAFLAASPTIHAVLPLLGVNRYWRKLTIRKLVKEFSRTQVKDVYFNGLGGVEPLLSKGSYLKVHLSNNCQQDGMRKTNDRRFRPFHHALHLPTPDWHDDLFPHEALILQGIDYDFPVRDDGEDERYVWTGAWRPERFPIMGSAGAGFFPEVAGPKEVEKGNPRVTVREKEIRNGWKLSWHTHRIEHELPTGTGLHGDRRAQVVLAVHQIEAPLIDLFCPRKTASKEMWEKGGYG</sequence>
<keyword evidence="3" id="KW-1185">Reference proteome</keyword>
<evidence type="ECO:0000313" key="2">
    <source>
        <dbReference type="EMBL" id="ORY54260.1"/>
    </source>
</evidence>
<evidence type="ECO:0000313" key="3">
    <source>
        <dbReference type="Proteomes" id="UP000193467"/>
    </source>
</evidence>
<feature type="transmembrane region" description="Helical" evidence="1">
    <location>
        <begin position="17"/>
        <end position="40"/>
    </location>
</feature>
<accession>A0A1Y2D4U1</accession>
<protein>
    <submittedName>
        <fullName evidence="2">Uncharacterized protein</fullName>
    </submittedName>
</protein>
<gene>
    <name evidence="2" type="ORF">BCR35DRAFT_335813</name>
</gene>
<name>A0A1Y2D4U1_9BASI</name>
<reference evidence="2 3" key="1">
    <citation type="submission" date="2016-07" db="EMBL/GenBank/DDBJ databases">
        <title>Pervasive Adenine N6-methylation of Active Genes in Fungi.</title>
        <authorList>
            <consortium name="DOE Joint Genome Institute"/>
            <person name="Mondo S.J."/>
            <person name="Dannebaum R.O."/>
            <person name="Kuo R.C."/>
            <person name="Labutti K."/>
            <person name="Haridas S."/>
            <person name="Kuo A."/>
            <person name="Salamov A."/>
            <person name="Ahrendt S.R."/>
            <person name="Lipzen A."/>
            <person name="Sullivan W."/>
            <person name="Andreopoulos W.B."/>
            <person name="Clum A."/>
            <person name="Lindquist E."/>
            <person name="Daum C."/>
            <person name="Ramamoorthy G.K."/>
            <person name="Gryganskyi A."/>
            <person name="Culley D."/>
            <person name="Magnuson J.K."/>
            <person name="James T.Y."/>
            <person name="O'Malley M.A."/>
            <person name="Stajich J.E."/>
            <person name="Spatafora J.W."/>
            <person name="Visel A."/>
            <person name="Grigoriev I.V."/>
        </authorList>
    </citation>
    <scope>NUCLEOTIDE SEQUENCE [LARGE SCALE GENOMIC DNA]</scope>
    <source>
        <strain evidence="2 3">62-1032</strain>
    </source>
</reference>